<accession>A0ABT9JH39</accession>
<name>A0ABT9JH39_9RHOB</name>
<dbReference type="EMBL" id="JAVAMQ010000037">
    <property type="protein sequence ID" value="MDP5309145.1"/>
    <property type="molecule type" value="Genomic_DNA"/>
</dbReference>
<reference evidence="4 5" key="1">
    <citation type="submission" date="2023-08" db="EMBL/GenBank/DDBJ databases">
        <authorList>
            <person name="Park J.-S."/>
        </authorList>
    </citation>
    <scope>NUCLEOTIDE SEQUENCE [LARGE SCALE GENOMIC DNA]</scope>
    <source>
        <strain evidence="4 5">2205BS29-5</strain>
    </source>
</reference>
<protein>
    <submittedName>
        <fullName evidence="4">Phage major capsid protein</fullName>
    </submittedName>
</protein>
<feature type="compositionally biased region" description="Basic and acidic residues" evidence="2">
    <location>
        <begin position="22"/>
        <end position="45"/>
    </location>
</feature>
<dbReference type="Proteomes" id="UP001224997">
    <property type="component" value="Unassembled WGS sequence"/>
</dbReference>
<evidence type="ECO:0000313" key="5">
    <source>
        <dbReference type="Proteomes" id="UP001224997"/>
    </source>
</evidence>
<gene>
    <name evidence="4" type="ORF">Q5Y72_18895</name>
</gene>
<evidence type="ECO:0000313" key="4">
    <source>
        <dbReference type="EMBL" id="MDP5309145.1"/>
    </source>
</evidence>
<comment type="subcellular location">
    <subcellularLocation>
        <location evidence="1">Virion</location>
    </subcellularLocation>
</comment>
<keyword evidence="5" id="KW-1185">Reference proteome</keyword>
<sequence length="410" mass="43424">MLESVKIARRQSEIRQALAELVGKEKPTEDETRSMESMDQEYRTNETRYRAALTAEDQERREAGADLETRSDTEWSEMMGRFELRQVALALDEGKGLTGATAEIVEEMRAAGGYRGVPIPYAALETRNTVAADQVNPKTIRPIIDRIFPGSVAERLGVQRINITNGELAFPVATAGAVFGWQTTELGDVGAASPYDTAERSLNPDHTGGAQLIISRKALKQAGEGLEAAIRRDLNAVIGTELDRVVVNGSGAAGQPLGIIPGAATYGITSTAVGATATWAAFRAEVVAFMQANAITSAGQVNLGFDPAIWAELDEALITGTAVSEWDRLAKHVGQPAISNVIPAETAIMTANVQGIAPGYLGLYGGVDLIRDPYTKAGSGALVLTGLVTADFTVPRGLQTRILTGIADGS</sequence>
<proteinExistence type="predicted"/>
<evidence type="ECO:0000259" key="3">
    <source>
        <dbReference type="Pfam" id="PF05065"/>
    </source>
</evidence>
<dbReference type="InterPro" id="IPR054612">
    <property type="entry name" value="Phage_capsid-like_C"/>
</dbReference>
<comment type="caution">
    <text evidence="4">The sequence shown here is derived from an EMBL/GenBank/DDBJ whole genome shotgun (WGS) entry which is preliminary data.</text>
</comment>
<feature type="region of interest" description="Disordered" evidence="2">
    <location>
        <begin position="19"/>
        <end position="45"/>
    </location>
</feature>
<dbReference type="SUPFAM" id="SSF56563">
    <property type="entry name" value="Major capsid protein gp5"/>
    <property type="match status" value="1"/>
</dbReference>
<dbReference type="Pfam" id="PF05065">
    <property type="entry name" value="Phage_capsid"/>
    <property type="match status" value="1"/>
</dbReference>
<evidence type="ECO:0000256" key="1">
    <source>
        <dbReference type="ARBA" id="ARBA00004328"/>
    </source>
</evidence>
<dbReference type="InterPro" id="IPR024455">
    <property type="entry name" value="Phage_capsid"/>
</dbReference>
<dbReference type="RefSeq" id="WP_305964950.1">
    <property type="nucleotide sequence ID" value="NZ_JAVAMQ010000037.1"/>
</dbReference>
<feature type="domain" description="Phage capsid-like C-terminal" evidence="3">
    <location>
        <begin position="157"/>
        <end position="285"/>
    </location>
</feature>
<evidence type="ECO:0000256" key="2">
    <source>
        <dbReference type="SAM" id="MobiDB-lite"/>
    </source>
</evidence>
<dbReference type="NCBIfam" id="TIGR01554">
    <property type="entry name" value="major_cap_HK97"/>
    <property type="match status" value="1"/>
</dbReference>
<organism evidence="4 5">
    <name type="scientific">Paracoccus spongiarum</name>
    <dbReference type="NCBI Taxonomy" id="3064387"/>
    <lineage>
        <taxon>Bacteria</taxon>
        <taxon>Pseudomonadati</taxon>
        <taxon>Pseudomonadota</taxon>
        <taxon>Alphaproteobacteria</taxon>
        <taxon>Rhodobacterales</taxon>
        <taxon>Paracoccaceae</taxon>
        <taxon>Paracoccus</taxon>
    </lineage>
</organism>